<gene>
    <name evidence="5" type="ORF">B0T17DRAFT_546376</name>
</gene>
<feature type="compositionally biased region" description="Polar residues" evidence="4">
    <location>
        <begin position="53"/>
        <end position="62"/>
    </location>
</feature>
<dbReference type="SUPFAM" id="SSF48403">
    <property type="entry name" value="Ankyrin repeat"/>
    <property type="match status" value="1"/>
</dbReference>
<dbReference type="Proteomes" id="UP001174934">
    <property type="component" value="Unassembled WGS sequence"/>
</dbReference>
<evidence type="ECO:0000256" key="4">
    <source>
        <dbReference type="SAM" id="MobiDB-lite"/>
    </source>
</evidence>
<dbReference type="Pfam" id="PF12796">
    <property type="entry name" value="Ank_2"/>
    <property type="match status" value="2"/>
</dbReference>
<evidence type="ECO:0000256" key="3">
    <source>
        <dbReference type="PROSITE-ProRule" id="PRU00023"/>
    </source>
</evidence>
<evidence type="ECO:0000313" key="5">
    <source>
        <dbReference type="EMBL" id="KAK0609759.1"/>
    </source>
</evidence>
<proteinExistence type="predicted"/>
<dbReference type="Gene3D" id="1.25.40.20">
    <property type="entry name" value="Ankyrin repeat-containing domain"/>
    <property type="match status" value="2"/>
</dbReference>
<dbReference type="AlphaFoldDB" id="A0AA39W3U7"/>
<dbReference type="InterPro" id="IPR002110">
    <property type="entry name" value="Ankyrin_rpt"/>
</dbReference>
<name>A0AA39W3U7_9PEZI</name>
<dbReference type="PROSITE" id="PS50297">
    <property type="entry name" value="ANK_REP_REGION"/>
    <property type="match status" value="3"/>
</dbReference>
<dbReference type="PANTHER" id="PTHR24198">
    <property type="entry name" value="ANKYRIN REPEAT AND PROTEIN KINASE DOMAIN-CONTAINING PROTEIN"/>
    <property type="match status" value="1"/>
</dbReference>
<sequence>MKAMLRIQHRRRAENKETRFIRYGREVPPEKLYRFMKRHKIENLEDSELLSDGQVSTPSDISYRTPDPETPMNTFAPTADDSSRTASVSERADNETEENTAAVAGNHSTGLRSYGPYQTYSHPLSSPTECRSGDVMVSDSPQLRSPSASGSPRTHRSVMTNHESDGPAFSPDLSFTFDFFSPAVSTFSPLESPLTNDFLVSNSNWSSNNLHKYDDVIATAQIANPTLHGSRGLRHFGYQGSHSEPVVTKYWVCGSTSMQEIPHKTSHATDTVSYISNDPNGHMANYTNYCGAQLAESMEHCEVLVEDPSACGTSIDRLHFLRHTPLHSAVINGNINVTRALLEHGADPSPAASGALTPLHYAAIQGNLELVYLLKNGGADIDAVTDDGQSVLFFTVCNQHRLESIGKALYHNPKWWPPPGRGGDENILKVIEALFNSPPGWTRLLQSLSWADKAGVTPLMAAAEAGLARTATLFLQHGAQPDTRDHVGHTAIRYAASCKRNELVRLLLWADKRVQAQDLSHMLNLASWNLAARPDFGNVGHMPPYLDLWWKINYESALIADEMVRLYREMGVLEKLIALARREGLANVIVYFEIAMGET</sequence>
<dbReference type="PROSITE" id="PS50088">
    <property type="entry name" value="ANK_REPEAT"/>
    <property type="match status" value="3"/>
</dbReference>
<keyword evidence="6" id="KW-1185">Reference proteome</keyword>
<dbReference type="SMART" id="SM00248">
    <property type="entry name" value="ANK"/>
    <property type="match status" value="4"/>
</dbReference>
<evidence type="ECO:0000256" key="2">
    <source>
        <dbReference type="ARBA" id="ARBA00023043"/>
    </source>
</evidence>
<protein>
    <submittedName>
        <fullName evidence="5">Ankyrin repeat-containing domain protein</fullName>
    </submittedName>
</protein>
<feature type="repeat" description="ANK" evidence="3">
    <location>
        <begin position="454"/>
        <end position="486"/>
    </location>
</feature>
<dbReference type="EMBL" id="JAULSR010000012">
    <property type="protein sequence ID" value="KAK0609759.1"/>
    <property type="molecule type" value="Genomic_DNA"/>
</dbReference>
<dbReference type="InterPro" id="IPR036770">
    <property type="entry name" value="Ankyrin_rpt-contain_sf"/>
</dbReference>
<feature type="repeat" description="ANK" evidence="3">
    <location>
        <begin position="354"/>
        <end position="386"/>
    </location>
</feature>
<comment type="caution">
    <text evidence="5">The sequence shown here is derived from an EMBL/GenBank/DDBJ whole genome shotgun (WGS) entry which is preliminary data.</text>
</comment>
<feature type="region of interest" description="Disordered" evidence="4">
    <location>
        <begin position="48"/>
        <end position="165"/>
    </location>
</feature>
<feature type="repeat" description="ANK" evidence="3">
    <location>
        <begin position="321"/>
        <end position="353"/>
    </location>
</feature>
<evidence type="ECO:0000313" key="6">
    <source>
        <dbReference type="Proteomes" id="UP001174934"/>
    </source>
</evidence>
<keyword evidence="1" id="KW-0677">Repeat</keyword>
<organism evidence="5 6">
    <name type="scientific">Bombardia bombarda</name>
    <dbReference type="NCBI Taxonomy" id="252184"/>
    <lineage>
        <taxon>Eukaryota</taxon>
        <taxon>Fungi</taxon>
        <taxon>Dikarya</taxon>
        <taxon>Ascomycota</taxon>
        <taxon>Pezizomycotina</taxon>
        <taxon>Sordariomycetes</taxon>
        <taxon>Sordariomycetidae</taxon>
        <taxon>Sordariales</taxon>
        <taxon>Lasiosphaeriaceae</taxon>
        <taxon>Bombardia</taxon>
    </lineage>
</organism>
<dbReference type="PANTHER" id="PTHR24198:SF165">
    <property type="entry name" value="ANKYRIN REPEAT-CONTAINING PROTEIN-RELATED"/>
    <property type="match status" value="1"/>
</dbReference>
<accession>A0AA39W3U7</accession>
<reference evidence="5" key="1">
    <citation type="submission" date="2023-06" db="EMBL/GenBank/DDBJ databases">
        <title>Genome-scale phylogeny and comparative genomics of the fungal order Sordariales.</title>
        <authorList>
            <consortium name="Lawrence Berkeley National Laboratory"/>
            <person name="Hensen N."/>
            <person name="Bonometti L."/>
            <person name="Westerberg I."/>
            <person name="Brannstrom I.O."/>
            <person name="Guillou S."/>
            <person name="Cros-Aarteil S."/>
            <person name="Calhoun S."/>
            <person name="Haridas S."/>
            <person name="Kuo A."/>
            <person name="Mondo S."/>
            <person name="Pangilinan J."/>
            <person name="Riley R."/>
            <person name="LaButti K."/>
            <person name="Andreopoulos B."/>
            <person name="Lipzen A."/>
            <person name="Chen C."/>
            <person name="Yanf M."/>
            <person name="Daum C."/>
            <person name="Ng V."/>
            <person name="Clum A."/>
            <person name="Steindorff A."/>
            <person name="Ohm R."/>
            <person name="Martin F."/>
            <person name="Silar P."/>
            <person name="Natvig D."/>
            <person name="Lalanne C."/>
            <person name="Gautier V."/>
            <person name="Ament-velasquez S.L."/>
            <person name="Kruys A."/>
            <person name="Hutchinson M.I."/>
            <person name="Powell A.J."/>
            <person name="Barry K."/>
            <person name="Miller A.N."/>
            <person name="Grigoriev I.V."/>
            <person name="Debuchy R."/>
            <person name="Gladieux P."/>
            <person name="Thoren M.H."/>
            <person name="Johannesson H."/>
        </authorList>
    </citation>
    <scope>NUCLEOTIDE SEQUENCE</scope>
    <source>
        <strain evidence="5">SMH3391-2</strain>
    </source>
</reference>
<feature type="compositionally biased region" description="Polar residues" evidence="4">
    <location>
        <begin position="139"/>
        <end position="161"/>
    </location>
</feature>
<evidence type="ECO:0000256" key="1">
    <source>
        <dbReference type="ARBA" id="ARBA00022737"/>
    </source>
</evidence>
<feature type="compositionally biased region" description="Polar residues" evidence="4">
    <location>
        <begin position="106"/>
        <end position="129"/>
    </location>
</feature>
<keyword evidence="2 3" id="KW-0040">ANK repeat</keyword>